<protein>
    <submittedName>
        <fullName evidence="1">Uncharacterized protein</fullName>
    </submittedName>
</protein>
<accession>A0A512TIK5</accession>
<sequence>MYMKYDDLAKNHYDDINNLCNLLNNYVNAYRLLIAGASELYGVNIAKKGDIKKALDRVDGVGDLIDNLIEALDKCENGYLKYCKIKNEYLSVKTQKSEIYTEIDNELNFQNTGRDSDEDEEE</sequence>
<gene>
    <name evidence="1" type="ORF">CBU02nite_04990</name>
</gene>
<comment type="caution">
    <text evidence="1">The sequence shown here is derived from an EMBL/GenBank/DDBJ whole genome shotgun (WGS) entry which is preliminary data.</text>
</comment>
<evidence type="ECO:0000313" key="1">
    <source>
        <dbReference type="EMBL" id="GEQ19993.1"/>
    </source>
</evidence>
<organism evidence="1 2">
    <name type="scientific">Clostridium butyricum</name>
    <dbReference type="NCBI Taxonomy" id="1492"/>
    <lineage>
        <taxon>Bacteria</taxon>
        <taxon>Bacillati</taxon>
        <taxon>Bacillota</taxon>
        <taxon>Clostridia</taxon>
        <taxon>Eubacteriales</taxon>
        <taxon>Clostridiaceae</taxon>
        <taxon>Clostridium</taxon>
    </lineage>
</organism>
<proteinExistence type="predicted"/>
<name>A0A512TIK5_CLOBU</name>
<dbReference type="AlphaFoldDB" id="A0A512TIK5"/>
<reference evidence="1 2" key="1">
    <citation type="submission" date="2019-07" db="EMBL/GenBank/DDBJ databases">
        <title>Whole genome shotgun sequence of Clostridium butyricum NBRC 3858.</title>
        <authorList>
            <person name="Hosoyama A."/>
            <person name="Uohara A."/>
            <person name="Ohji S."/>
            <person name="Ichikawa N."/>
        </authorList>
    </citation>
    <scope>NUCLEOTIDE SEQUENCE [LARGE SCALE GENOMIC DNA]</scope>
    <source>
        <strain evidence="1 2">NBRC 3858</strain>
    </source>
</reference>
<dbReference type="EMBL" id="BKBC01000005">
    <property type="protein sequence ID" value="GEQ19993.1"/>
    <property type="molecule type" value="Genomic_DNA"/>
</dbReference>
<dbReference type="Proteomes" id="UP000321089">
    <property type="component" value="Unassembled WGS sequence"/>
</dbReference>
<evidence type="ECO:0000313" key="2">
    <source>
        <dbReference type="Proteomes" id="UP000321089"/>
    </source>
</evidence>